<evidence type="ECO:0000256" key="9">
    <source>
        <dbReference type="ARBA" id="ARBA00023180"/>
    </source>
</evidence>
<evidence type="ECO:0000313" key="16">
    <source>
        <dbReference type="Proteomes" id="UP000316621"/>
    </source>
</evidence>
<dbReference type="STRING" id="3469.A0A4Y7J944"/>
<protein>
    <recommendedName>
        <fullName evidence="14">FAS1 domain-containing protein</fullName>
    </recommendedName>
</protein>
<evidence type="ECO:0000256" key="12">
    <source>
        <dbReference type="SAM" id="MobiDB-lite"/>
    </source>
</evidence>
<dbReference type="GO" id="GO:0005886">
    <property type="term" value="C:plasma membrane"/>
    <property type="evidence" value="ECO:0007669"/>
    <property type="project" value="UniProtKB-SubCell"/>
</dbReference>
<evidence type="ECO:0000256" key="4">
    <source>
        <dbReference type="ARBA" id="ARBA00022622"/>
    </source>
</evidence>
<keyword evidence="16" id="KW-1185">Reference proteome</keyword>
<dbReference type="Proteomes" id="UP000316621">
    <property type="component" value="Chromosome 4"/>
</dbReference>
<feature type="domain" description="FAS1" evidence="14">
    <location>
        <begin position="192"/>
        <end position="338"/>
    </location>
</feature>
<dbReference type="AlphaFoldDB" id="A0A4Y7J944"/>
<dbReference type="InterPro" id="IPR000782">
    <property type="entry name" value="FAS1_domain"/>
</dbReference>
<dbReference type="InterPro" id="IPR033254">
    <property type="entry name" value="Plant_FLA"/>
</dbReference>
<feature type="signal peptide" evidence="13">
    <location>
        <begin position="1"/>
        <end position="23"/>
    </location>
</feature>
<keyword evidence="5 13" id="KW-0732">Signal</keyword>
<dbReference type="GO" id="GO:0098552">
    <property type="term" value="C:side of membrane"/>
    <property type="evidence" value="ECO:0007669"/>
    <property type="project" value="UniProtKB-KW"/>
</dbReference>
<feature type="compositionally biased region" description="Pro residues" evidence="12">
    <location>
        <begin position="391"/>
        <end position="405"/>
    </location>
</feature>
<dbReference type="Gramene" id="RZC57664">
    <property type="protein sequence ID" value="RZC57664"/>
    <property type="gene ID" value="C5167_004958"/>
</dbReference>
<name>A0A4Y7J944_PAPSO</name>
<evidence type="ECO:0000256" key="10">
    <source>
        <dbReference type="ARBA" id="ARBA00023288"/>
    </source>
</evidence>
<feature type="compositionally biased region" description="Low complexity" evidence="12">
    <location>
        <begin position="356"/>
        <end position="390"/>
    </location>
</feature>
<dbReference type="SMART" id="SM00554">
    <property type="entry name" value="FAS1"/>
    <property type="match status" value="1"/>
</dbReference>
<organism evidence="15 16">
    <name type="scientific">Papaver somniferum</name>
    <name type="common">Opium poppy</name>
    <dbReference type="NCBI Taxonomy" id="3469"/>
    <lineage>
        <taxon>Eukaryota</taxon>
        <taxon>Viridiplantae</taxon>
        <taxon>Streptophyta</taxon>
        <taxon>Embryophyta</taxon>
        <taxon>Tracheophyta</taxon>
        <taxon>Spermatophyta</taxon>
        <taxon>Magnoliopsida</taxon>
        <taxon>Ranunculales</taxon>
        <taxon>Papaveraceae</taxon>
        <taxon>Papaveroideae</taxon>
        <taxon>Papaver</taxon>
    </lineage>
</organism>
<proteinExistence type="inferred from homology"/>
<accession>A0A4Y7J944</accession>
<evidence type="ECO:0000313" key="15">
    <source>
        <dbReference type="EMBL" id="RZC57664.1"/>
    </source>
</evidence>
<keyword evidence="8" id="KW-0472">Membrane</keyword>
<keyword evidence="3" id="KW-1003">Cell membrane</keyword>
<keyword evidence="4" id="KW-0336">GPI-anchor</keyword>
<gene>
    <name evidence="15" type="ORF">C5167_004958</name>
</gene>
<dbReference type="FunFam" id="2.30.180.10:FF:000010">
    <property type="entry name" value="Fasciclin-like arabinogalactan protein 2"/>
    <property type="match status" value="1"/>
</dbReference>
<evidence type="ECO:0000256" key="3">
    <source>
        <dbReference type="ARBA" id="ARBA00022475"/>
    </source>
</evidence>
<comment type="function">
    <text evidence="11">May be a cell surface adhesion protein.</text>
</comment>
<dbReference type="SUPFAM" id="SSF82153">
    <property type="entry name" value="FAS1 domain"/>
    <property type="match status" value="2"/>
</dbReference>
<dbReference type="PANTHER" id="PTHR32382">
    <property type="entry name" value="FASCICLIN-LIKE ARABINOGALACTAN PROTEIN"/>
    <property type="match status" value="1"/>
</dbReference>
<dbReference type="PROSITE" id="PS50213">
    <property type="entry name" value="FAS1"/>
    <property type="match status" value="1"/>
</dbReference>
<feature type="compositionally biased region" description="Low complexity" evidence="12">
    <location>
        <begin position="406"/>
        <end position="419"/>
    </location>
</feature>
<evidence type="ECO:0000259" key="14">
    <source>
        <dbReference type="PROSITE" id="PS50213"/>
    </source>
</evidence>
<evidence type="ECO:0000256" key="2">
    <source>
        <dbReference type="ARBA" id="ARBA00007843"/>
    </source>
</evidence>
<feature type="region of interest" description="Disordered" evidence="12">
    <location>
        <begin position="348"/>
        <end position="431"/>
    </location>
</feature>
<comment type="similarity">
    <text evidence="2">Belongs to the fasciclin-like AGP family.</text>
</comment>
<keyword evidence="9" id="KW-0325">Glycoprotein</keyword>
<feature type="chain" id="PRO_5021273523" description="FAS1 domain-containing protein" evidence="13">
    <location>
        <begin position="24"/>
        <end position="458"/>
    </location>
</feature>
<keyword evidence="10" id="KW-0449">Lipoprotein</keyword>
<keyword evidence="6" id="KW-0677">Repeat</keyword>
<dbReference type="EMBL" id="CM010718">
    <property type="protein sequence ID" value="RZC57664.1"/>
    <property type="molecule type" value="Genomic_DNA"/>
</dbReference>
<dbReference type="OrthoDB" id="286301at2759"/>
<evidence type="ECO:0000256" key="8">
    <source>
        <dbReference type="ARBA" id="ARBA00023136"/>
    </source>
</evidence>
<evidence type="ECO:0000256" key="5">
    <source>
        <dbReference type="ARBA" id="ARBA00022729"/>
    </source>
</evidence>
<keyword evidence="7" id="KW-0654">Proteoglycan</keyword>
<dbReference type="PANTHER" id="PTHR32382:SF5">
    <property type="entry name" value="FASCICLIN-LIKE ARABINOGALACTAN PROTEIN 8"/>
    <property type="match status" value="1"/>
</dbReference>
<evidence type="ECO:0000256" key="11">
    <source>
        <dbReference type="ARBA" id="ARBA00024686"/>
    </source>
</evidence>
<evidence type="ECO:0000256" key="7">
    <source>
        <dbReference type="ARBA" id="ARBA00022974"/>
    </source>
</evidence>
<sequence length="458" mass="47444">MAVSNRNTMILIFLILTVFSTTPLPTSGAAASHNITEILSKFPDYSVYNDYLTKTKVSDEINSRQTITVLVLNNGAMGSLTSGNHPLSVIKKALSLLVILDYFDAQKLHDISEGTTLSTTLYQTTGNAPGNLGFVNITDMKGGKVALGSAAPGSKLDSNYTKSVKQIPYSLSVLEISAPIIAPGILTAPNTSALNTTALLEKAGCKTFSSMLISSGVLKMYESSALDKGLTLFAPSDEAFKKDVGKPGKPDLSKLSSAEIVTMLQYHAIPSYTPIGTLKTNKDHPISTLATNGAKKFEFSVTTAGDSVTLNTGVDSSRVAGTIIDETPLCIFTVDDILLPVELFGTSPSPSPSLAPEPSVSDSPSSAPSPLSSDSPSSAPSPSPESADTPSPSPSTAPFASPPAPASGESPNGSPADSPDSADDSSSDGKSHGVIVHVSFFKTLILTVSAGALLAWNL</sequence>
<dbReference type="FunFam" id="2.30.180.10:FF:000008">
    <property type="entry name" value="Fasciclin-like arabinogalactan protein 10"/>
    <property type="match status" value="1"/>
</dbReference>
<dbReference type="Gene3D" id="2.30.180.10">
    <property type="entry name" value="FAS1 domain"/>
    <property type="match status" value="2"/>
</dbReference>
<evidence type="ECO:0000256" key="13">
    <source>
        <dbReference type="SAM" id="SignalP"/>
    </source>
</evidence>
<evidence type="ECO:0000256" key="1">
    <source>
        <dbReference type="ARBA" id="ARBA00004609"/>
    </source>
</evidence>
<reference evidence="15 16" key="1">
    <citation type="journal article" date="2018" name="Science">
        <title>The opium poppy genome and morphinan production.</title>
        <authorList>
            <person name="Guo L."/>
            <person name="Winzer T."/>
            <person name="Yang X."/>
            <person name="Li Y."/>
            <person name="Ning Z."/>
            <person name="He Z."/>
            <person name="Teodor R."/>
            <person name="Lu Y."/>
            <person name="Bowser T.A."/>
            <person name="Graham I.A."/>
            <person name="Ye K."/>
        </authorList>
    </citation>
    <scope>NUCLEOTIDE SEQUENCE [LARGE SCALE GENOMIC DNA]</scope>
    <source>
        <strain evidence="16">cv. HN1</strain>
        <tissue evidence="15">Leaves</tissue>
    </source>
</reference>
<evidence type="ECO:0000256" key="6">
    <source>
        <dbReference type="ARBA" id="ARBA00022737"/>
    </source>
</evidence>
<dbReference type="OMA" id="YYDPTKL"/>
<comment type="subcellular location">
    <subcellularLocation>
        <location evidence="1">Cell membrane</location>
        <topology evidence="1">Lipid-anchor</topology>
        <topology evidence="1">GPI-anchor</topology>
    </subcellularLocation>
</comment>
<dbReference type="InterPro" id="IPR036378">
    <property type="entry name" value="FAS1_dom_sf"/>
</dbReference>
<dbReference type="Pfam" id="PF02469">
    <property type="entry name" value="Fasciclin"/>
    <property type="match status" value="1"/>
</dbReference>